<protein>
    <submittedName>
        <fullName evidence="2">Uncharacterized protein</fullName>
    </submittedName>
</protein>
<dbReference type="EMBL" id="CP037423">
    <property type="protein sequence ID" value="QDV45609.1"/>
    <property type="molecule type" value="Genomic_DNA"/>
</dbReference>
<keyword evidence="1" id="KW-0812">Transmembrane</keyword>
<accession>A0A518HXM4</accession>
<proteinExistence type="predicted"/>
<dbReference type="KEGG" id="snep:Enr13x_54880"/>
<organism evidence="2 3">
    <name type="scientific">Stieleria neptunia</name>
    <dbReference type="NCBI Taxonomy" id="2527979"/>
    <lineage>
        <taxon>Bacteria</taxon>
        <taxon>Pseudomonadati</taxon>
        <taxon>Planctomycetota</taxon>
        <taxon>Planctomycetia</taxon>
        <taxon>Pirellulales</taxon>
        <taxon>Pirellulaceae</taxon>
        <taxon>Stieleria</taxon>
    </lineage>
</organism>
<feature type="transmembrane region" description="Helical" evidence="1">
    <location>
        <begin position="25"/>
        <end position="42"/>
    </location>
</feature>
<feature type="transmembrane region" description="Helical" evidence="1">
    <location>
        <begin position="54"/>
        <end position="75"/>
    </location>
</feature>
<evidence type="ECO:0000256" key="1">
    <source>
        <dbReference type="SAM" id="Phobius"/>
    </source>
</evidence>
<feature type="transmembrane region" description="Helical" evidence="1">
    <location>
        <begin position="81"/>
        <end position="99"/>
    </location>
</feature>
<name>A0A518HXM4_9BACT</name>
<keyword evidence="3" id="KW-1185">Reference proteome</keyword>
<evidence type="ECO:0000313" key="2">
    <source>
        <dbReference type="EMBL" id="QDV45609.1"/>
    </source>
</evidence>
<sequence length="100" mass="10624">MVLTILFGGIACLKAKTRSGVFGGWALIACVSGALQFVLLWSGFSFKQSSEITAIAFGATVAPVFTTLFICYVLAGVQSTPRQVAVPSLAWILLVLWLVI</sequence>
<gene>
    <name evidence="2" type="ORF">Enr13x_54880</name>
</gene>
<evidence type="ECO:0000313" key="3">
    <source>
        <dbReference type="Proteomes" id="UP000319004"/>
    </source>
</evidence>
<keyword evidence="1" id="KW-0472">Membrane</keyword>
<dbReference type="Proteomes" id="UP000319004">
    <property type="component" value="Chromosome"/>
</dbReference>
<dbReference type="AlphaFoldDB" id="A0A518HXM4"/>
<reference evidence="2 3" key="1">
    <citation type="submission" date="2019-03" db="EMBL/GenBank/DDBJ databases">
        <title>Deep-cultivation of Planctomycetes and their phenomic and genomic characterization uncovers novel biology.</title>
        <authorList>
            <person name="Wiegand S."/>
            <person name="Jogler M."/>
            <person name="Boedeker C."/>
            <person name="Pinto D."/>
            <person name="Vollmers J."/>
            <person name="Rivas-Marin E."/>
            <person name="Kohn T."/>
            <person name="Peeters S.H."/>
            <person name="Heuer A."/>
            <person name="Rast P."/>
            <person name="Oberbeckmann S."/>
            <person name="Bunk B."/>
            <person name="Jeske O."/>
            <person name="Meyerdierks A."/>
            <person name="Storesund J.E."/>
            <person name="Kallscheuer N."/>
            <person name="Luecker S."/>
            <person name="Lage O.M."/>
            <person name="Pohl T."/>
            <person name="Merkel B.J."/>
            <person name="Hornburger P."/>
            <person name="Mueller R.-W."/>
            <person name="Bruemmer F."/>
            <person name="Labrenz M."/>
            <person name="Spormann A.M."/>
            <person name="Op den Camp H."/>
            <person name="Overmann J."/>
            <person name="Amann R."/>
            <person name="Jetten M.S.M."/>
            <person name="Mascher T."/>
            <person name="Medema M.H."/>
            <person name="Devos D.P."/>
            <person name="Kaster A.-K."/>
            <person name="Ovreas L."/>
            <person name="Rohde M."/>
            <person name="Galperin M.Y."/>
            <person name="Jogler C."/>
        </authorList>
    </citation>
    <scope>NUCLEOTIDE SEQUENCE [LARGE SCALE GENOMIC DNA]</scope>
    <source>
        <strain evidence="2 3">Enr13</strain>
    </source>
</reference>
<keyword evidence="1" id="KW-1133">Transmembrane helix</keyword>